<dbReference type="RefSeq" id="WP_029989799.1">
    <property type="nucleotide sequence ID" value="NZ_ATMJ01000012.1"/>
</dbReference>
<dbReference type="GO" id="GO:0008967">
    <property type="term" value="F:phosphoglycolate phosphatase activity"/>
    <property type="evidence" value="ECO:0007669"/>
    <property type="project" value="UniProtKB-EC"/>
</dbReference>
<organism evidence="2 3">
    <name type="scientific">Tatumella ptyseos ATCC 33301</name>
    <dbReference type="NCBI Taxonomy" id="1005995"/>
    <lineage>
        <taxon>Bacteria</taxon>
        <taxon>Pseudomonadati</taxon>
        <taxon>Pseudomonadota</taxon>
        <taxon>Gammaproteobacteria</taxon>
        <taxon>Enterobacterales</taxon>
        <taxon>Erwiniaceae</taxon>
        <taxon>Tatumella</taxon>
    </lineage>
</organism>
<protein>
    <submittedName>
        <fullName evidence="2">5'-nucleotidase</fullName>
        <ecNumber evidence="2">3.-.-.-</ecNumber>
        <ecNumber evidence="2">3.1.3.18</ecNumber>
        <ecNumber evidence="2">3.1.3.5</ecNumber>
    </submittedName>
</protein>
<gene>
    <name evidence="2" type="primary">yjjG</name>
    <name evidence="2" type="ORF">GTPT_1102</name>
</gene>
<dbReference type="InterPro" id="IPR023214">
    <property type="entry name" value="HAD_sf"/>
</dbReference>
<name>A0A085JJC3_9GAMM</name>
<keyword evidence="3" id="KW-1185">Reference proteome</keyword>
<dbReference type="AlphaFoldDB" id="A0A085JJC3"/>
<dbReference type="CDD" id="cd04305">
    <property type="entry name" value="HAD_Neu5Ac-Pase_like"/>
    <property type="match status" value="1"/>
</dbReference>
<evidence type="ECO:0000256" key="1">
    <source>
        <dbReference type="ARBA" id="ARBA00022723"/>
    </source>
</evidence>
<dbReference type="EC" id="3.1.3.5" evidence="2"/>
<dbReference type="SFLD" id="SFLDG01129">
    <property type="entry name" value="C1.5:_HAD__Beta-PGM__Phosphata"/>
    <property type="match status" value="1"/>
</dbReference>
<dbReference type="Proteomes" id="UP000028602">
    <property type="component" value="Unassembled WGS sequence"/>
</dbReference>
<dbReference type="NCBIfam" id="NF006976">
    <property type="entry name" value="PRK09449.1"/>
    <property type="match status" value="1"/>
</dbReference>
<proteinExistence type="predicted"/>
<dbReference type="Gene3D" id="1.10.150.240">
    <property type="entry name" value="Putative phosphatase, domain 2"/>
    <property type="match status" value="1"/>
</dbReference>
<dbReference type="PRINTS" id="PR00413">
    <property type="entry name" value="HADHALOGNASE"/>
</dbReference>
<evidence type="ECO:0000313" key="2">
    <source>
        <dbReference type="EMBL" id="KFD20569.1"/>
    </source>
</evidence>
<dbReference type="NCBIfam" id="TIGR01549">
    <property type="entry name" value="HAD-SF-IA-v1"/>
    <property type="match status" value="1"/>
</dbReference>
<dbReference type="eggNOG" id="COG1011">
    <property type="taxonomic scope" value="Bacteria"/>
</dbReference>
<reference evidence="2 3" key="1">
    <citation type="submission" date="2014-05" db="EMBL/GenBank/DDBJ databases">
        <title>ATOL: Assembling a taxonomically balanced genome-scale reconstruction of the evolutionary history of the Enterobacteriaceae.</title>
        <authorList>
            <person name="Plunkett G.III."/>
            <person name="Neeno-Eckwall E.C."/>
            <person name="Glasner J.D."/>
            <person name="Perna N.T."/>
        </authorList>
    </citation>
    <scope>NUCLEOTIDE SEQUENCE [LARGE SCALE GENOMIC DNA]</scope>
    <source>
        <strain evidence="2 3">ATCC 33301</strain>
    </source>
</reference>
<comment type="caution">
    <text evidence="2">The sequence shown here is derived from an EMBL/GenBank/DDBJ whole genome shotgun (WGS) entry which is preliminary data.</text>
</comment>
<dbReference type="EC" id="3.-.-.-" evidence="2"/>
<keyword evidence="2" id="KW-0378">Hydrolase</keyword>
<dbReference type="OrthoDB" id="148966at2"/>
<dbReference type="EMBL" id="JMPR01000020">
    <property type="protein sequence ID" value="KFD20569.1"/>
    <property type="molecule type" value="Genomic_DNA"/>
</dbReference>
<dbReference type="GO" id="GO:0008253">
    <property type="term" value="F:5'-nucleotidase activity"/>
    <property type="evidence" value="ECO:0007669"/>
    <property type="project" value="UniProtKB-EC"/>
</dbReference>
<dbReference type="NCBIfam" id="TIGR02254">
    <property type="entry name" value="YjjG_YfnB"/>
    <property type="match status" value="1"/>
</dbReference>
<dbReference type="PANTHER" id="PTHR47478:SF1">
    <property type="entry name" value="PYRIMIDINE 5'-NUCLEOTIDASE YJJG"/>
    <property type="match status" value="1"/>
</dbReference>
<accession>A0A085JJC3</accession>
<dbReference type="InterPro" id="IPR052550">
    <property type="entry name" value="Pyrimidine_5'-ntase_YjjG"/>
</dbReference>
<dbReference type="SFLD" id="SFLDS00003">
    <property type="entry name" value="Haloacid_Dehalogenase"/>
    <property type="match status" value="1"/>
</dbReference>
<dbReference type="InterPro" id="IPR011951">
    <property type="entry name" value="HAD-SF_hydro_IA_YjjG/PynA"/>
</dbReference>
<keyword evidence="1" id="KW-0479">Metal-binding</keyword>
<dbReference type="InterPro" id="IPR023198">
    <property type="entry name" value="PGP-like_dom2"/>
</dbReference>
<dbReference type="EC" id="3.1.3.18" evidence="2"/>
<dbReference type="Pfam" id="PF00702">
    <property type="entry name" value="Hydrolase"/>
    <property type="match status" value="1"/>
</dbReference>
<dbReference type="Gene3D" id="3.40.50.1000">
    <property type="entry name" value="HAD superfamily/HAD-like"/>
    <property type="match status" value="1"/>
</dbReference>
<dbReference type="NCBIfam" id="TIGR01509">
    <property type="entry name" value="HAD-SF-IA-v3"/>
    <property type="match status" value="1"/>
</dbReference>
<dbReference type="GO" id="GO:0046872">
    <property type="term" value="F:metal ion binding"/>
    <property type="evidence" value="ECO:0007669"/>
    <property type="project" value="UniProtKB-KW"/>
</dbReference>
<dbReference type="InterPro" id="IPR006439">
    <property type="entry name" value="HAD-SF_hydro_IA"/>
</dbReference>
<dbReference type="SUPFAM" id="SSF56784">
    <property type="entry name" value="HAD-like"/>
    <property type="match status" value="1"/>
</dbReference>
<dbReference type="InterPro" id="IPR036412">
    <property type="entry name" value="HAD-like_sf"/>
</dbReference>
<sequence>MLNTLDCIIFDADETLFAFDAFRGLQKMFQAYDVAFSADDYQAYQAVNKPLWVDYQDGKITAAQLQTRRFIPWATRLNVSPETLNNQFLLAMADICQPLDGAAALLDSLKGKVRLAIITNGFTALQQARLQRTGFGDYFDALVISEQVGVAKPDRIIFEHTLQLLGNPAPERVLMVGDTPESDILGGINAGMKTCWLDHGVRTLPDTLHPTWQVPNLAGLQQLLTGRE</sequence>
<dbReference type="PANTHER" id="PTHR47478">
    <property type="match status" value="1"/>
</dbReference>
<evidence type="ECO:0000313" key="3">
    <source>
        <dbReference type="Proteomes" id="UP000028602"/>
    </source>
</evidence>